<keyword evidence="3" id="KW-1185">Reference proteome</keyword>
<sequence length="469" mass="56341">MSSISNIESINDMLTIKIEEINKTKLKIEKLLETCYSHLSEEDKENLPKFGGRLTKKNIDDYFNKLSQSIKNPIRYKRKNKLKNLGIRISNIRDDFFDDNKIDETINLLNEIKKYERLFNIISNKLPFKFLDDENNIESINLWLGDIVENIDNLERWEEKIKSKELLDKLLEKYVDRNISIEEFKEIAENIQRIEKKFGIKIKKDEINLINKINEILDEVEEYGVDTENLDCSSLSELKEELDNFKKQLENKCNEIKEEIKFWKQVLYGKIEYLPEKNLDELNNKLNDIKEETKTEFGDVYLVLENLYRNQYFIPNIYEFSCKLKTVAKYFDNINIENENDVDKIENVYNAIKYLEKINHKISKMNFKEVDEFLSKYENIKSEYENMRKDILYYQKILNREDETIPENYYELKQKLENYKKELQTKIGNDFEVIIKFLKGELDDFDANKETLKNFIIYLKPLVKEVLNL</sequence>
<organism evidence="2 3">
    <name type="scientific">Methanotorris formicicus Mc-S-70</name>
    <dbReference type="NCBI Taxonomy" id="647171"/>
    <lineage>
        <taxon>Archaea</taxon>
        <taxon>Methanobacteriati</taxon>
        <taxon>Methanobacteriota</taxon>
        <taxon>Methanomada group</taxon>
        <taxon>Methanococci</taxon>
        <taxon>Methanococcales</taxon>
        <taxon>Methanocaldococcaceae</taxon>
        <taxon>Methanotorris</taxon>
    </lineage>
</organism>
<name>H1KWF7_9EURY</name>
<evidence type="ECO:0000313" key="3">
    <source>
        <dbReference type="Proteomes" id="UP000003706"/>
    </source>
</evidence>
<keyword evidence="1" id="KW-0175">Coiled coil</keyword>
<dbReference type="STRING" id="647171.MetfoDRAFT_0130"/>
<feature type="coiled-coil region" evidence="1">
    <location>
        <begin position="370"/>
        <end position="429"/>
    </location>
</feature>
<feature type="coiled-coil region" evidence="1">
    <location>
        <begin position="232"/>
        <end position="266"/>
    </location>
</feature>
<evidence type="ECO:0000313" key="2">
    <source>
        <dbReference type="EMBL" id="EHP89534.1"/>
    </source>
</evidence>
<evidence type="ECO:0000256" key="1">
    <source>
        <dbReference type="SAM" id="Coils"/>
    </source>
</evidence>
<dbReference type="AlphaFoldDB" id="H1KWF7"/>
<dbReference type="OrthoDB" id="386360at2157"/>
<accession>H1KWF7</accession>
<comment type="caution">
    <text evidence="2">The sequence shown here is derived from an EMBL/GenBank/DDBJ whole genome shotgun (WGS) entry which is preliminary data.</text>
</comment>
<gene>
    <name evidence="2" type="ORF">MetfoDRAFT_0130</name>
</gene>
<dbReference type="Proteomes" id="UP000003706">
    <property type="component" value="Unassembled WGS sequence"/>
</dbReference>
<proteinExistence type="predicted"/>
<dbReference type="EMBL" id="AGJL01000002">
    <property type="protein sequence ID" value="EHP89534.1"/>
    <property type="molecule type" value="Genomic_DNA"/>
</dbReference>
<dbReference type="RefSeq" id="WP_007043576.1">
    <property type="nucleotide sequence ID" value="NZ_AGJL01000002.1"/>
</dbReference>
<reference evidence="2 3" key="1">
    <citation type="submission" date="2011-09" db="EMBL/GenBank/DDBJ databases">
        <title>The draft genome of Methanotorris formicicus Mc-S-70.</title>
        <authorList>
            <consortium name="US DOE Joint Genome Institute (JGI-PGF)"/>
            <person name="Lucas S."/>
            <person name="Han J."/>
            <person name="Lapidus A."/>
            <person name="Cheng J.-F."/>
            <person name="Goodwin L."/>
            <person name="Pitluck S."/>
            <person name="Peters L."/>
            <person name="Land M.L."/>
            <person name="Hauser L."/>
            <person name="Sieprawska-Lupa M."/>
            <person name="Takai K."/>
            <person name="Miyazaki J."/>
            <person name="Whitman W."/>
            <person name="Woyke T.J."/>
        </authorList>
    </citation>
    <scope>NUCLEOTIDE SEQUENCE [LARGE SCALE GENOMIC DNA]</scope>
    <source>
        <strain evidence="2 3">Mc-S-70</strain>
    </source>
</reference>
<protein>
    <submittedName>
        <fullName evidence="2">Uncharacterized protein</fullName>
    </submittedName>
</protein>